<dbReference type="AlphaFoldDB" id="A0A7I8DMH9"/>
<name>A0A7I8DMH9_9FIRM</name>
<accession>A0A7I8DMH9</accession>
<dbReference type="GO" id="GO:0016491">
    <property type="term" value="F:oxidoreductase activity"/>
    <property type="evidence" value="ECO:0007669"/>
    <property type="project" value="InterPro"/>
</dbReference>
<keyword evidence="3" id="KW-1185">Reference proteome</keyword>
<evidence type="ECO:0000313" key="3">
    <source>
        <dbReference type="Proteomes" id="UP000515703"/>
    </source>
</evidence>
<dbReference type="PANTHER" id="PTHR30543:SF21">
    <property type="entry name" value="NAD(P)H-DEPENDENT FMN REDUCTASE LOT6"/>
    <property type="match status" value="1"/>
</dbReference>
<protein>
    <submittedName>
        <fullName evidence="2">NADPH-dependent FMN reductase</fullName>
    </submittedName>
</protein>
<evidence type="ECO:0000313" key="2">
    <source>
        <dbReference type="EMBL" id="BCJ99522.1"/>
    </source>
</evidence>
<proteinExistence type="predicted"/>
<dbReference type="KEGG" id="acht:bsdcttw_25630"/>
<dbReference type="SUPFAM" id="SSF52218">
    <property type="entry name" value="Flavoproteins"/>
    <property type="match status" value="1"/>
</dbReference>
<dbReference type="Proteomes" id="UP000515703">
    <property type="component" value="Chromosome"/>
</dbReference>
<gene>
    <name evidence="2" type="ORF">bsdcttw_25630</name>
</gene>
<dbReference type="InterPro" id="IPR029039">
    <property type="entry name" value="Flavoprotein-like_sf"/>
</dbReference>
<organism evidence="2 3">
    <name type="scientific">Anaerocolumna chitinilytica</name>
    <dbReference type="NCBI Taxonomy" id="1727145"/>
    <lineage>
        <taxon>Bacteria</taxon>
        <taxon>Bacillati</taxon>
        <taxon>Bacillota</taxon>
        <taxon>Clostridia</taxon>
        <taxon>Lachnospirales</taxon>
        <taxon>Lachnospiraceae</taxon>
        <taxon>Anaerocolumna</taxon>
    </lineage>
</organism>
<dbReference type="Gene3D" id="3.40.50.360">
    <property type="match status" value="1"/>
</dbReference>
<feature type="domain" description="NADPH-dependent FMN reductase-like" evidence="1">
    <location>
        <begin position="5"/>
        <end position="149"/>
    </location>
</feature>
<reference evidence="2 3" key="1">
    <citation type="submission" date="2020-08" db="EMBL/GenBank/DDBJ databases">
        <title>Draft genome sequencing of an Anaerocolumna strain isolated from anoxic soil subjected to BSD treatment.</title>
        <authorList>
            <person name="Uek A."/>
            <person name="Tonouchi A."/>
        </authorList>
    </citation>
    <scope>NUCLEOTIDE SEQUENCE [LARGE SCALE GENOMIC DNA]</scope>
    <source>
        <strain evidence="2 3">CTTW</strain>
    </source>
</reference>
<sequence>MSKLIGIISGSLRKNSFSGSIAEYVKSHAPEGFEFKIIDISGLPLYDQDYDGADPKEYTLFRNEIKALDGVLFITPEHNRSIPAALKNALDVGSRPYGQNVWNGKPGAIISQSPGGIGGFGANHHLRQILAFLNVLTLAQPEAYIGSYHTLIDESGALNNAGTKEFIDSFLGAFTSWVEKIS</sequence>
<evidence type="ECO:0000259" key="1">
    <source>
        <dbReference type="Pfam" id="PF03358"/>
    </source>
</evidence>
<dbReference type="InterPro" id="IPR005025">
    <property type="entry name" value="FMN_Rdtase-like_dom"/>
</dbReference>
<dbReference type="EMBL" id="AP023368">
    <property type="protein sequence ID" value="BCJ99522.1"/>
    <property type="molecule type" value="Genomic_DNA"/>
</dbReference>
<reference evidence="2 3" key="2">
    <citation type="submission" date="2020-08" db="EMBL/GenBank/DDBJ databases">
        <authorList>
            <person name="Ueki A."/>
            <person name="Tonouchi A."/>
        </authorList>
    </citation>
    <scope>NUCLEOTIDE SEQUENCE [LARGE SCALE GENOMIC DNA]</scope>
    <source>
        <strain evidence="2 3">CTTW</strain>
    </source>
</reference>
<dbReference type="GO" id="GO:0005829">
    <property type="term" value="C:cytosol"/>
    <property type="evidence" value="ECO:0007669"/>
    <property type="project" value="TreeGrafter"/>
</dbReference>
<dbReference type="RefSeq" id="WP_185255285.1">
    <property type="nucleotide sequence ID" value="NZ_AP023368.1"/>
</dbReference>
<dbReference type="InterPro" id="IPR050712">
    <property type="entry name" value="NAD(P)H-dep_reductase"/>
</dbReference>
<dbReference type="Pfam" id="PF03358">
    <property type="entry name" value="FMN_red"/>
    <property type="match status" value="1"/>
</dbReference>
<dbReference type="PANTHER" id="PTHR30543">
    <property type="entry name" value="CHROMATE REDUCTASE"/>
    <property type="match status" value="1"/>
</dbReference>
<dbReference type="GO" id="GO:0010181">
    <property type="term" value="F:FMN binding"/>
    <property type="evidence" value="ECO:0007669"/>
    <property type="project" value="TreeGrafter"/>
</dbReference>